<dbReference type="AlphaFoldDB" id="A0A0G0YQY3"/>
<evidence type="ECO:0000313" key="2">
    <source>
        <dbReference type="EMBL" id="KKS02768.1"/>
    </source>
</evidence>
<protein>
    <submittedName>
        <fullName evidence="2">Uncharacterized protein</fullName>
    </submittedName>
</protein>
<name>A0A0G0YQY3_UNCKA</name>
<keyword evidence="1" id="KW-0472">Membrane</keyword>
<evidence type="ECO:0000256" key="1">
    <source>
        <dbReference type="SAM" id="Phobius"/>
    </source>
</evidence>
<keyword evidence="1" id="KW-0812">Transmembrane</keyword>
<accession>A0A0G0YQY3</accession>
<evidence type="ECO:0000313" key="3">
    <source>
        <dbReference type="Proteomes" id="UP000033947"/>
    </source>
</evidence>
<sequence length="436" mass="47526">MDPKFLNQSDMGFNQPDPKEVEMVKILESVKRIPVRTLLIVVVVILCAGVFVLLGSNAVALAKQAAAPAAAPVLEKAPVVAPVVKAPAASVSAPVVAAPVVAAKEPQQSRSAEVVTTIRQVGGAEEIVRDWHNKNADQVTFPYVEDLGWEDILRIDGKPAILVAWCANKGTSSVAGEVYLFDKGYCGATITTEPSIILVTSWNDSAKDVKEQHRDMWAEAYVINENMDPEETLGRLLSEWLVVQSKDLGFKVGLTGELSKMKYSEAQEAVKSNEPLFPDQLPQLPAGEKKPIIMTVQRVGSDGTVIADLKNRDAEYVTMPVKVEAEYEGILKVDGKMQLIVCMSSDPGTFKFQDVSKEIDTEFVACVITHEWLSIVVGTGYNEDNGRRNISGDVYIVPADEDIDAVAKSYATILNVKENKPYVFVILSDGSLFEIK</sequence>
<feature type="transmembrane region" description="Helical" evidence="1">
    <location>
        <begin position="33"/>
        <end position="54"/>
    </location>
</feature>
<organism evidence="2 3">
    <name type="scientific">candidate division WWE3 bacterium GW2011_GWC2_41_23</name>
    <dbReference type="NCBI Taxonomy" id="1619123"/>
    <lineage>
        <taxon>Bacteria</taxon>
        <taxon>Katanobacteria</taxon>
    </lineage>
</organism>
<dbReference type="Proteomes" id="UP000033947">
    <property type="component" value="Unassembled WGS sequence"/>
</dbReference>
<dbReference type="EMBL" id="LCBB01000011">
    <property type="protein sequence ID" value="KKS02768.1"/>
    <property type="molecule type" value="Genomic_DNA"/>
</dbReference>
<proteinExistence type="predicted"/>
<comment type="caution">
    <text evidence="2">The sequence shown here is derived from an EMBL/GenBank/DDBJ whole genome shotgun (WGS) entry which is preliminary data.</text>
</comment>
<gene>
    <name evidence="2" type="ORF">UU55_C0011G0007</name>
</gene>
<keyword evidence="1" id="KW-1133">Transmembrane helix</keyword>
<reference evidence="2 3" key="1">
    <citation type="journal article" date="2015" name="Nature">
        <title>rRNA introns, odd ribosomes, and small enigmatic genomes across a large radiation of phyla.</title>
        <authorList>
            <person name="Brown C.T."/>
            <person name="Hug L.A."/>
            <person name="Thomas B.C."/>
            <person name="Sharon I."/>
            <person name="Castelle C.J."/>
            <person name="Singh A."/>
            <person name="Wilkins M.J."/>
            <person name="Williams K.H."/>
            <person name="Banfield J.F."/>
        </authorList>
    </citation>
    <scope>NUCLEOTIDE SEQUENCE [LARGE SCALE GENOMIC DNA]</scope>
</reference>